<dbReference type="InterPro" id="IPR002711">
    <property type="entry name" value="HNH"/>
</dbReference>
<dbReference type="EMBL" id="BAAAOR010000004">
    <property type="protein sequence ID" value="GAA1505194.1"/>
    <property type="molecule type" value="Genomic_DNA"/>
</dbReference>
<comment type="caution">
    <text evidence="3">The sequence shown here is derived from an EMBL/GenBank/DDBJ whole genome shotgun (WGS) entry which is preliminary data.</text>
</comment>
<dbReference type="Pfam" id="PF01844">
    <property type="entry name" value="HNH"/>
    <property type="match status" value="1"/>
</dbReference>
<dbReference type="SMART" id="SM00507">
    <property type="entry name" value="HNHc"/>
    <property type="match status" value="1"/>
</dbReference>
<evidence type="ECO:0000313" key="3">
    <source>
        <dbReference type="EMBL" id="GAA1505194.1"/>
    </source>
</evidence>
<evidence type="ECO:0000259" key="2">
    <source>
        <dbReference type="SMART" id="SM00507"/>
    </source>
</evidence>
<evidence type="ECO:0000313" key="4">
    <source>
        <dbReference type="Proteomes" id="UP001500842"/>
    </source>
</evidence>
<accession>A0ABN1ZV58</accession>
<reference evidence="3 4" key="1">
    <citation type="journal article" date="2019" name="Int. J. Syst. Evol. Microbiol.">
        <title>The Global Catalogue of Microorganisms (GCM) 10K type strain sequencing project: providing services to taxonomists for standard genome sequencing and annotation.</title>
        <authorList>
            <consortium name="The Broad Institute Genomics Platform"/>
            <consortium name="The Broad Institute Genome Sequencing Center for Infectious Disease"/>
            <person name="Wu L."/>
            <person name="Ma J."/>
        </authorList>
    </citation>
    <scope>NUCLEOTIDE SEQUENCE [LARGE SCALE GENOMIC DNA]</scope>
    <source>
        <strain evidence="3 4">JCM 14942</strain>
    </source>
</reference>
<feature type="domain" description="HNH nuclease" evidence="2">
    <location>
        <begin position="351"/>
        <end position="403"/>
    </location>
</feature>
<dbReference type="Proteomes" id="UP001500842">
    <property type="component" value="Unassembled WGS sequence"/>
</dbReference>
<organism evidence="3 4">
    <name type="scientific">Nocardioides humi</name>
    <dbReference type="NCBI Taxonomy" id="449461"/>
    <lineage>
        <taxon>Bacteria</taxon>
        <taxon>Bacillati</taxon>
        <taxon>Actinomycetota</taxon>
        <taxon>Actinomycetes</taxon>
        <taxon>Propionibacteriales</taxon>
        <taxon>Nocardioidaceae</taxon>
        <taxon>Nocardioides</taxon>
    </lineage>
</organism>
<sequence>MVSVAMVIATHPVLACADAVEAAVKDVADLQPVFMSTAEKQQALRRLAVVEARLAELRLRVLAASGEVGEQSGARDAAAWVAHETRTDARTARADWHLAKALEQRQTVAVGMREGRVSPTQARVITASLEALPAHLGPTLACEAEQTLVGYAAHHPPRELRHLGRRILEVVAPEVAEAEESRRLEDEERRAREKSSLRFRDLGDGRARIAGILPTSVTERLKTYLQAYTSPRHHSHSCPGEPAGTPSGGPFERMPQHRAYARAFAALLENLDPDGLPEHGGDATTVMVTISLEQLRAELATAGILTPGGDESVSAAQARRVACQASIIPVVLGGDAEILDVGRAQRLFTRAQRRALRLRDRRCRAEGCTVPATWTEAHHLRPWSEGGPTDLANAINLCAHHHHRIHDRSYEHRLLSSGDVRFHRRT</sequence>
<dbReference type="InterPro" id="IPR003615">
    <property type="entry name" value="HNH_nuc"/>
</dbReference>
<dbReference type="CDD" id="cd00085">
    <property type="entry name" value="HNHc"/>
    <property type="match status" value="1"/>
</dbReference>
<protein>
    <recommendedName>
        <fullName evidence="2">HNH nuclease domain-containing protein</fullName>
    </recommendedName>
</protein>
<evidence type="ECO:0000256" key="1">
    <source>
        <dbReference type="ARBA" id="ARBA00023450"/>
    </source>
</evidence>
<gene>
    <name evidence="3" type="ORF">GCM10009788_05970</name>
</gene>
<dbReference type="RefSeq" id="WP_246086515.1">
    <property type="nucleotide sequence ID" value="NZ_CP041146.1"/>
</dbReference>
<keyword evidence="4" id="KW-1185">Reference proteome</keyword>
<dbReference type="Gene3D" id="1.10.30.50">
    <property type="match status" value="1"/>
</dbReference>
<dbReference type="Pfam" id="PF02720">
    <property type="entry name" value="DUF222"/>
    <property type="match status" value="1"/>
</dbReference>
<name>A0ABN1ZV58_9ACTN</name>
<comment type="similarity">
    <text evidence="1">Belongs to the Rv1128c/1148c/1588c/1702c/1945/3466 family.</text>
</comment>
<dbReference type="InterPro" id="IPR003870">
    <property type="entry name" value="DUF222"/>
</dbReference>
<proteinExistence type="inferred from homology"/>